<feature type="region of interest" description="Disordered" evidence="1">
    <location>
        <begin position="402"/>
        <end position="652"/>
    </location>
</feature>
<accession>A0ABC8JDN8</accession>
<proteinExistence type="predicted"/>
<feature type="domain" description="MATH" evidence="2">
    <location>
        <begin position="38"/>
        <end position="172"/>
    </location>
</feature>
<dbReference type="PROSITE" id="PS50144">
    <property type="entry name" value="MATH"/>
    <property type="match status" value="1"/>
</dbReference>
<comment type="caution">
    <text evidence="3">The sequence shown here is derived from an EMBL/GenBank/DDBJ whole genome shotgun (WGS) entry which is preliminary data.</text>
</comment>
<keyword evidence="4" id="KW-1185">Reference proteome</keyword>
<dbReference type="PANTHER" id="PTHR47477:SF20">
    <property type="entry name" value="MATH DOMAIN-CONTAINING PROTEIN"/>
    <property type="match status" value="1"/>
</dbReference>
<feature type="compositionally biased region" description="Basic and acidic residues" evidence="1">
    <location>
        <begin position="431"/>
        <end position="459"/>
    </location>
</feature>
<dbReference type="CDD" id="cd00121">
    <property type="entry name" value="MATH"/>
    <property type="match status" value="1"/>
</dbReference>
<dbReference type="SMART" id="SM00061">
    <property type="entry name" value="MATH"/>
    <property type="match status" value="1"/>
</dbReference>
<dbReference type="PANTHER" id="PTHR47477">
    <property type="entry name" value="TNF RECEPTOR-ASSOCIATED FACTOR HOMOLOG 1A"/>
    <property type="match status" value="1"/>
</dbReference>
<evidence type="ECO:0000313" key="4">
    <source>
        <dbReference type="Proteomes" id="UP001642260"/>
    </source>
</evidence>
<protein>
    <recommendedName>
        <fullName evidence="2">MATH domain-containing protein</fullName>
    </recommendedName>
</protein>
<dbReference type="SUPFAM" id="SSF49599">
    <property type="entry name" value="TRAF domain-like"/>
    <property type="match status" value="1"/>
</dbReference>
<dbReference type="InterPro" id="IPR002083">
    <property type="entry name" value="MATH/TRAF_dom"/>
</dbReference>
<dbReference type="InterPro" id="IPR008974">
    <property type="entry name" value="TRAF-like"/>
</dbReference>
<sequence>MHTHSVVLGFAPANYDGSTIGEKIIPLDFSGSNQSELYGKYTWKIAKYSEINEDSFRSGSFHVGGYEWYILIHPQRRDVDNHLSLHLCVANHKKLCPGWSNFVQFTIALVNKDPKKSIYTDTIHLFGKIEYNVQKKTRTVAHNWGWDMFIESPKLQEGYIDDLDSLIIKAQVQVIREEVDRPFRCLSSQYRRELVRVYLPTVEYNCGQFMRDKIISFGRLIQDKENWQSFRSFWSRLDQNTRRKMSRDKMDVVLNLAAKIFFVMKQGATTLMMDSLYSGWKAIEGQTKTKDNVEFPDGPASIVSVDQDMFVLEDDLLSLMQKTVMAPFPINEEKVSFTCYVLRNDEEEYNKEAIMRDESRLTEVGRQTMEILALAHIYGNRVDVAYKEHMALKRQEQLIREEEEEKAKRGTTEKKTKSKKKQAKKKKNKKEKGEEDKVDTEKEESVRAETESSAEKPDTLGDNSPVECELDASEIKHSPSGGRSSSIYLPSGGRGRGSSISLPNESARSGVGKGKVLNFQSKIWRRKEKTQPRKASGANSLATETEDQPSRHPSNPKSQSHSSESRRVGEADVVKTLKPREHNPVSKDRGTVQTQEKSPAVFSPLKASPLNFPSVAQAKPEKRDVFSVDTIPNKKPIPAGPPLLDQASPSRDIQFRTYTTRFTISGNRINESRHHTSSAYAIAKSVTRPLNKDAN</sequence>
<dbReference type="AlphaFoldDB" id="A0ABC8JDN8"/>
<dbReference type="Pfam" id="PF22486">
    <property type="entry name" value="MATH_2"/>
    <property type="match status" value="1"/>
</dbReference>
<evidence type="ECO:0000259" key="2">
    <source>
        <dbReference type="PROSITE" id="PS50144"/>
    </source>
</evidence>
<name>A0ABC8JDN8_ERUVS</name>
<evidence type="ECO:0000313" key="3">
    <source>
        <dbReference type="EMBL" id="CAH8323146.1"/>
    </source>
</evidence>
<evidence type="ECO:0000256" key="1">
    <source>
        <dbReference type="SAM" id="MobiDB-lite"/>
    </source>
</evidence>
<dbReference type="Gene3D" id="2.60.210.10">
    <property type="entry name" value="Apoptosis, Tumor Necrosis Factor Receptor Associated Protein 2, Chain A"/>
    <property type="match status" value="1"/>
</dbReference>
<dbReference type="EMBL" id="CAKOAT010098488">
    <property type="protein sequence ID" value="CAH8323146.1"/>
    <property type="molecule type" value="Genomic_DNA"/>
</dbReference>
<organism evidence="3 4">
    <name type="scientific">Eruca vesicaria subsp. sativa</name>
    <name type="common">Garden rocket</name>
    <name type="synonym">Eruca sativa</name>
    <dbReference type="NCBI Taxonomy" id="29727"/>
    <lineage>
        <taxon>Eukaryota</taxon>
        <taxon>Viridiplantae</taxon>
        <taxon>Streptophyta</taxon>
        <taxon>Embryophyta</taxon>
        <taxon>Tracheophyta</taxon>
        <taxon>Spermatophyta</taxon>
        <taxon>Magnoliopsida</taxon>
        <taxon>eudicotyledons</taxon>
        <taxon>Gunneridae</taxon>
        <taxon>Pentapetalae</taxon>
        <taxon>rosids</taxon>
        <taxon>malvids</taxon>
        <taxon>Brassicales</taxon>
        <taxon>Brassicaceae</taxon>
        <taxon>Brassiceae</taxon>
        <taxon>Eruca</taxon>
    </lineage>
</organism>
<reference evidence="3 4" key="1">
    <citation type="submission" date="2022-03" db="EMBL/GenBank/DDBJ databases">
        <authorList>
            <person name="Macdonald S."/>
            <person name="Ahmed S."/>
            <person name="Newling K."/>
        </authorList>
    </citation>
    <scope>NUCLEOTIDE SEQUENCE [LARGE SCALE GENOMIC DNA]</scope>
</reference>
<feature type="compositionally biased region" description="Basic residues" evidence="1">
    <location>
        <begin position="416"/>
        <end position="430"/>
    </location>
</feature>
<feature type="compositionally biased region" description="Basic and acidic residues" evidence="1">
    <location>
        <begin position="563"/>
        <end position="590"/>
    </location>
</feature>
<feature type="compositionally biased region" description="Basic and acidic residues" evidence="1">
    <location>
        <begin position="402"/>
        <end position="415"/>
    </location>
</feature>
<gene>
    <name evidence="3" type="ORF">ERUC_LOCUS9800</name>
</gene>
<feature type="compositionally biased region" description="Polar residues" evidence="1">
    <location>
        <begin position="551"/>
        <end position="562"/>
    </location>
</feature>
<dbReference type="Proteomes" id="UP001642260">
    <property type="component" value="Unassembled WGS sequence"/>
</dbReference>
<dbReference type="InterPro" id="IPR055327">
    <property type="entry name" value="TRAF1A/B"/>
</dbReference>